<name>A0A2V1DDY0_9PLEO</name>
<dbReference type="InterPro" id="IPR014895">
    <property type="entry name" value="Alginate_lyase_2"/>
</dbReference>
<evidence type="ECO:0000256" key="1">
    <source>
        <dbReference type="SAM" id="SignalP"/>
    </source>
</evidence>
<evidence type="ECO:0000313" key="3">
    <source>
        <dbReference type="EMBL" id="PVH96376.1"/>
    </source>
</evidence>
<sequence>MYTSAQTALILFFGLAAAAPAPITLNPLLPRALNPSCAPGGNFDLSKFSLQLPTGSKGKVDQVSGDKLKGCQGWTNAQYFFTDKKDGAVVMKVPGSPSTSPCVTTPNSKHCRTELREASPQSWDSKAGTNSLKAELTVVTADDSKYGTVIGQVKVDDKVSKKPLAELFINKSGTLTIGVSQIPDVSSLKMTEIGKVKIGEKFSYELKYEKGAFSVAVNGGAAKTMSTGSIKNPPCYFKAGNYNQGNSPSEVAFYSINIQH</sequence>
<evidence type="ECO:0000313" key="4">
    <source>
        <dbReference type="Proteomes" id="UP000244855"/>
    </source>
</evidence>
<dbReference type="OrthoDB" id="77013at2759"/>
<keyword evidence="3" id="KW-0456">Lyase</keyword>
<dbReference type="SUPFAM" id="SSF49899">
    <property type="entry name" value="Concanavalin A-like lectins/glucanases"/>
    <property type="match status" value="1"/>
</dbReference>
<evidence type="ECO:0000259" key="2">
    <source>
        <dbReference type="Pfam" id="PF08787"/>
    </source>
</evidence>
<feature type="chain" id="PRO_5015994229" evidence="1">
    <location>
        <begin position="19"/>
        <end position="260"/>
    </location>
</feature>
<reference evidence="3 4" key="1">
    <citation type="journal article" date="2018" name="Sci. Rep.">
        <title>Comparative genomics provides insights into the lifestyle and reveals functional heterogeneity of dark septate endophytic fungi.</title>
        <authorList>
            <person name="Knapp D.G."/>
            <person name="Nemeth J.B."/>
            <person name="Barry K."/>
            <person name="Hainaut M."/>
            <person name="Henrissat B."/>
            <person name="Johnson J."/>
            <person name="Kuo A."/>
            <person name="Lim J.H.P."/>
            <person name="Lipzen A."/>
            <person name="Nolan M."/>
            <person name="Ohm R.A."/>
            <person name="Tamas L."/>
            <person name="Grigoriev I.V."/>
            <person name="Spatafora J.W."/>
            <person name="Nagy L.G."/>
            <person name="Kovacs G.M."/>
        </authorList>
    </citation>
    <scope>NUCLEOTIDE SEQUENCE [LARGE SCALE GENOMIC DNA]</scope>
    <source>
        <strain evidence="3 4">DSE2036</strain>
    </source>
</reference>
<dbReference type="Proteomes" id="UP000244855">
    <property type="component" value="Unassembled WGS sequence"/>
</dbReference>
<dbReference type="InterPro" id="IPR013320">
    <property type="entry name" value="ConA-like_dom_sf"/>
</dbReference>
<dbReference type="GO" id="GO:0016829">
    <property type="term" value="F:lyase activity"/>
    <property type="evidence" value="ECO:0007669"/>
    <property type="project" value="UniProtKB-KW"/>
</dbReference>
<dbReference type="AlphaFoldDB" id="A0A2V1DDY0"/>
<dbReference type="EMBL" id="KZ805466">
    <property type="protein sequence ID" value="PVH96376.1"/>
    <property type="molecule type" value="Genomic_DNA"/>
</dbReference>
<feature type="signal peptide" evidence="1">
    <location>
        <begin position="1"/>
        <end position="18"/>
    </location>
</feature>
<gene>
    <name evidence="3" type="ORF">DM02DRAFT_720384</name>
</gene>
<protein>
    <submittedName>
        <fullName evidence="3">Polysaccharide lyase family 7 protein</fullName>
    </submittedName>
</protein>
<dbReference type="Pfam" id="PF08787">
    <property type="entry name" value="Alginate_lyase2"/>
    <property type="match status" value="1"/>
</dbReference>
<keyword evidence="1" id="KW-0732">Signal</keyword>
<feature type="domain" description="Alginate lyase 2" evidence="2">
    <location>
        <begin position="43"/>
        <end position="260"/>
    </location>
</feature>
<dbReference type="Gene3D" id="2.60.120.200">
    <property type="match status" value="1"/>
</dbReference>
<proteinExistence type="predicted"/>
<keyword evidence="4" id="KW-1185">Reference proteome</keyword>
<organism evidence="3 4">
    <name type="scientific">Periconia macrospinosa</name>
    <dbReference type="NCBI Taxonomy" id="97972"/>
    <lineage>
        <taxon>Eukaryota</taxon>
        <taxon>Fungi</taxon>
        <taxon>Dikarya</taxon>
        <taxon>Ascomycota</taxon>
        <taxon>Pezizomycotina</taxon>
        <taxon>Dothideomycetes</taxon>
        <taxon>Pleosporomycetidae</taxon>
        <taxon>Pleosporales</taxon>
        <taxon>Massarineae</taxon>
        <taxon>Periconiaceae</taxon>
        <taxon>Periconia</taxon>
    </lineage>
</organism>
<accession>A0A2V1DDY0</accession>